<evidence type="ECO:0000256" key="6">
    <source>
        <dbReference type="ARBA" id="ARBA00022833"/>
    </source>
</evidence>
<evidence type="ECO:0000256" key="4">
    <source>
        <dbReference type="ARBA" id="ARBA00022737"/>
    </source>
</evidence>
<feature type="compositionally biased region" description="Basic and acidic residues" evidence="8">
    <location>
        <begin position="190"/>
        <end position="201"/>
    </location>
</feature>
<feature type="compositionally biased region" description="Basic residues" evidence="8">
    <location>
        <begin position="157"/>
        <end position="171"/>
    </location>
</feature>
<name>A0A8B7NQ03_HYAAZ</name>
<dbReference type="Pfam" id="PF20173">
    <property type="entry name" value="ZnF_RZ-type"/>
    <property type="match status" value="1"/>
</dbReference>
<accession>A0A8B7NQ03</accession>
<keyword evidence="2" id="KW-0963">Cytoplasm</keyword>
<feature type="region of interest" description="Disordered" evidence="8">
    <location>
        <begin position="1"/>
        <end position="73"/>
    </location>
</feature>
<evidence type="ECO:0000313" key="10">
    <source>
        <dbReference type="Proteomes" id="UP000694843"/>
    </source>
</evidence>
<dbReference type="PANTHER" id="PTHR10887:SF341">
    <property type="entry name" value="NFX1-TYPE ZINC FINGER-CONTAINING PROTEIN 1"/>
    <property type="match status" value="1"/>
</dbReference>
<evidence type="ECO:0000256" key="8">
    <source>
        <dbReference type="SAM" id="MobiDB-lite"/>
    </source>
</evidence>
<dbReference type="InterPro" id="IPR057373">
    <property type="entry name" value="ZNFX1"/>
</dbReference>
<dbReference type="GO" id="GO:0005737">
    <property type="term" value="C:cytoplasm"/>
    <property type="evidence" value="ECO:0007669"/>
    <property type="project" value="UniProtKB-SubCell"/>
</dbReference>
<reference evidence="11" key="1">
    <citation type="submission" date="2025-08" db="UniProtKB">
        <authorList>
            <consortium name="RefSeq"/>
        </authorList>
    </citation>
    <scope>IDENTIFICATION</scope>
    <source>
        <tissue evidence="11">Whole organism</tissue>
    </source>
</reference>
<keyword evidence="4" id="KW-0677">Repeat</keyword>
<dbReference type="RefSeq" id="XP_018015186.1">
    <property type="nucleotide sequence ID" value="XM_018159697.2"/>
</dbReference>
<dbReference type="InterPro" id="IPR041679">
    <property type="entry name" value="DNA2/NAM7-like_C"/>
</dbReference>
<dbReference type="Proteomes" id="UP000694843">
    <property type="component" value="Unplaced"/>
</dbReference>
<dbReference type="Gene3D" id="3.40.50.300">
    <property type="entry name" value="P-loop containing nucleotide triphosphate hydrolases"/>
    <property type="match status" value="3"/>
</dbReference>
<organism evidence="10 11">
    <name type="scientific">Hyalella azteca</name>
    <name type="common">Amphipod</name>
    <dbReference type="NCBI Taxonomy" id="294128"/>
    <lineage>
        <taxon>Eukaryota</taxon>
        <taxon>Metazoa</taxon>
        <taxon>Ecdysozoa</taxon>
        <taxon>Arthropoda</taxon>
        <taxon>Crustacea</taxon>
        <taxon>Multicrustacea</taxon>
        <taxon>Malacostraca</taxon>
        <taxon>Eumalacostraca</taxon>
        <taxon>Peracarida</taxon>
        <taxon>Amphipoda</taxon>
        <taxon>Senticaudata</taxon>
        <taxon>Talitrida</taxon>
        <taxon>Talitroidea</taxon>
        <taxon>Hyalellidae</taxon>
        <taxon>Hyalella</taxon>
    </lineage>
</organism>
<evidence type="ECO:0000256" key="2">
    <source>
        <dbReference type="ARBA" id="ARBA00022490"/>
    </source>
</evidence>
<dbReference type="Pfam" id="PF13086">
    <property type="entry name" value="AAA_11"/>
    <property type="match status" value="2"/>
</dbReference>
<evidence type="ECO:0000256" key="7">
    <source>
        <dbReference type="ARBA" id="ARBA00022859"/>
    </source>
</evidence>
<dbReference type="CDD" id="cd18808">
    <property type="entry name" value="SF1_C_Upf1"/>
    <property type="match status" value="1"/>
</dbReference>
<dbReference type="GO" id="GO:0004386">
    <property type="term" value="F:helicase activity"/>
    <property type="evidence" value="ECO:0007669"/>
    <property type="project" value="InterPro"/>
</dbReference>
<evidence type="ECO:0000256" key="5">
    <source>
        <dbReference type="ARBA" id="ARBA00022771"/>
    </source>
</evidence>
<keyword evidence="6" id="KW-0862">Zinc</keyword>
<evidence type="ECO:0000256" key="3">
    <source>
        <dbReference type="ARBA" id="ARBA00022723"/>
    </source>
</evidence>
<feature type="domain" description="RZ-type" evidence="9">
    <location>
        <begin position="2101"/>
        <end position="2171"/>
    </location>
</feature>
<comment type="subcellular location">
    <subcellularLocation>
        <location evidence="1">Cytoplasm</location>
    </subcellularLocation>
</comment>
<dbReference type="GO" id="GO:0031380">
    <property type="term" value="C:nuclear RNA-directed RNA polymerase complex"/>
    <property type="evidence" value="ECO:0007669"/>
    <property type="project" value="TreeGrafter"/>
</dbReference>
<dbReference type="InterPro" id="IPR027417">
    <property type="entry name" value="P-loop_NTPase"/>
</dbReference>
<protein>
    <submittedName>
        <fullName evidence="11">NFX1-type zinc finger-containing protein 1-like isoform X1</fullName>
    </submittedName>
</protein>
<dbReference type="PANTHER" id="PTHR10887">
    <property type="entry name" value="DNA2/NAM7 HELICASE FAMILY"/>
    <property type="match status" value="1"/>
</dbReference>
<keyword evidence="5" id="KW-0863">Zinc-finger</keyword>
<dbReference type="InterPro" id="IPR047187">
    <property type="entry name" value="SF1_C_Upf1"/>
</dbReference>
<dbReference type="GeneID" id="108672075"/>
<proteinExistence type="predicted"/>
<dbReference type="CDD" id="cd06008">
    <property type="entry name" value="NF-X1-zinc-finger"/>
    <property type="match status" value="1"/>
</dbReference>
<dbReference type="GO" id="GO:0002376">
    <property type="term" value="P:immune system process"/>
    <property type="evidence" value="ECO:0007669"/>
    <property type="project" value="UniProtKB-KW"/>
</dbReference>
<dbReference type="SUPFAM" id="SSF52540">
    <property type="entry name" value="P-loop containing nucleoside triphosphate hydrolases"/>
    <property type="match status" value="1"/>
</dbReference>
<dbReference type="InterPro" id="IPR046439">
    <property type="entry name" value="ZF_RZ_dom"/>
</dbReference>
<dbReference type="InterPro" id="IPR000967">
    <property type="entry name" value="Znf_NFX1"/>
</dbReference>
<dbReference type="GO" id="GO:0031048">
    <property type="term" value="P:regulatory ncRNA-mediated heterochromatin formation"/>
    <property type="evidence" value="ECO:0007669"/>
    <property type="project" value="TreeGrafter"/>
</dbReference>
<evidence type="ECO:0000313" key="11">
    <source>
        <dbReference type="RefSeq" id="XP_018015186.1"/>
    </source>
</evidence>
<evidence type="ECO:0000259" key="9">
    <source>
        <dbReference type="PROSITE" id="PS51981"/>
    </source>
</evidence>
<dbReference type="InterPro" id="IPR041677">
    <property type="entry name" value="DNA2/NAM7_AAA_11"/>
</dbReference>
<dbReference type="KEGG" id="hazt:108672075"/>
<gene>
    <name evidence="11" type="primary">LOC108672075</name>
</gene>
<dbReference type="OMA" id="NAGNPKR"/>
<keyword evidence="10" id="KW-1185">Reference proteome</keyword>
<dbReference type="GO" id="GO:0008270">
    <property type="term" value="F:zinc ion binding"/>
    <property type="evidence" value="ECO:0007669"/>
    <property type="project" value="UniProtKB-KW"/>
</dbReference>
<dbReference type="Pfam" id="PF13087">
    <property type="entry name" value="AAA_12"/>
    <property type="match status" value="1"/>
</dbReference>
<dbReference type="Pfam" id="PF25396">
    <property type="entry name" value="ZNFX1"/>
    <property type="match status" value="1"/>
</dbReference>
<feature type="region of interest" description="Disordered" evidence="8">
    <location>
        <begin position="884"/>
        <end position="904"/>
    </location>
</feature>
<dbReference type="InterPro" id="IPR045055">
    <property type="entry name" value="DNA2/NAM7-like"/>
</dbReference>
<evidence type="ECO:0000256" key="1">
    <source>
        <dbReference type="ARBA" id="ARBA00004496"/>
    </source>
</evidence>
<dbReference type="PROSITE" id="PS51981">
    <property type="entry name" value="ZF_RZ"/>
    <property type="match status" value="1"/>
</dbReference>
<feature type="region of interest" description="Disordered" evidence="8">
    <location>
        <begin position="134"/>
        <end position="205"/>
    </location>
</feature>
<keyword evidence="7" id="KW-0391">Immunity</keyword>
<keyword evidence="3" id="KW-0479">Metal-binding</keyword>
<feature type="compositionally biased region" description="Basic residues" evidence="8">
    <location>
        <begin position="55"/>
        <end position="66"/>
    </location>
</feature>
<dbReference type="OrthoDB" id="2423195at2759"/>
<dbReference type="SMART" id="SM00438">
    <property type="entry name" value="ZnF_NFX"/>
    <property type="match status" value="7"/>
</dbReference>
<sequence length="2178" mass="246078">MNDSDDEIPNNRSSTARSRGKYQGRGPRAPLLGARPKTRGSFNNVPNRGPDFGRGRSRGNRGHGRPNYRGSGNAVCNYSDDGYGVPNSQQNIGYGVPNSQQNYGYGVSSSHENGRYEMHSGHLGSLDALNYSASERGSSREGGLPSLIDLRSDAGQRRPRGRSHARGRGNWKQHEFGGRGRPQTHQENNNGERDEEREHTGGHNAKRLYPVGINVLKEWTTQPPDLVIHSLLSDRSGVPQLLAETKIPDDKLVLFIKVLASASTCTGCRQSLIEIFTMIFTEDFVNKLVTFHISLMTSQRTDVKSFLEDQLQLLKVLKKTLINQAKEMLPTLLQTVKIVIPKLKNQSELNELMTEYEQLLALLLESQKPGPDIGERKRRPFADRLADLDDLEPEDDYRDIPIEPTDDELLQLEAPLIRRNITEGAYRDVHNYLDVQFRLLREDFIRPLREGIRQVKSGLKGVKDVRVYRKVKFQDTQIVRGELVHFVKLNFPKNFKVEFSKRLLFGNVMCFSADNFASSFLATVAGHDPDKLKNGLVGIKLLSVSKLDASLEYTAVESRTFFIAYKHVLRALQFMDENTLPLVEHIVFAEKAVRPPQYVLNAANVHYDLRVVLQNNYMKDQDKTDIFPKSNTIPPPNNRPDLQHIPITNAEVEMWPRSSDFGLDRSQRKALHSALTKRLVVIQGPPGTGKTYLGLKITQVLLHNSQAWSRKETEIRHVPGHQNRRLVRTVDVDVTSPILVICYTNHALDQFLEGMLNFTKRIIRIGNRSKSESIQSYQINEFVSYLKEQRRLPSNLRNAGSKIRSRVNDAETKLKSQYAQLQEVAHDLGLLSFGLLNSYGVIPPNIVSKLERGQLYRSWMLPIDQPWCMNLTYDPRQVWSMPAQMNGDPKTGPSAADDKEDDEEWHDALEMLREAENERIIDVEEDDLQTGTALILPRAKSYEVKRINPKEFETSLFRQLNDGHVTREDCEITLDKFYKEQRILGELLQFTSRDVSSVANATINEHVDIFRLAYKDRCLLYCLWRHKLLAKMRETIRPHEANIQRLMARAQEVKNSEYLHVARQADVVGLTTTGAAQFQDVVQELKPRIVIIEEAAEILEAHVIASLNTNCEHLILIGDHQQLKPSPAVYQLAKHYGLDTSLFERMINNGVAYETLKYQHRMRPEISSLLVPAIYPELEDHASVQGRDHIRGVERSVFFVSHLEKELAETDDNNSHSNVHEAEFIMRLARHLVLQGYDPTLYSGQFFLLRKEQRKYSPTCDGMRVTIVDNYQGEENDIILLSLVRSNDSGNVGFLKIENRVCVALSRAKLGLFIIGNMKQLCQSSPLWIKIEKSLTEIDGLGDALVLKCQSHPDRKVAVKTGEDFRTMSPEGGCTQPCSGHFPMCGHKCPRICHPDDPSHTESKCREPCERKCDRRGHPCPAFCYETCPPCTVDVVKELPCGHSHLVPCHLPRKSFLCPSKVDKTIEKCRHVIEMPCHQNPAKKKCPKKCDVRLECGHSCDQTCHVDSDPEHVKYLCQSPCSRNMKGCSQDHKCTLYCWQTCLECNIKVEKKLPCGHKAQLACQDPVDSYKCKERCRKALPECGHNCYQRCSEPCGGCRVLVSKNIDQCGHQIKMECGKTPNPSMCNSKDCGRRLPCGHKCPRPCKEPCGGCQKIVPASVRCIVKDHELLVPCSSLPLTEPDYSQCRVPCGASLKCGHRCKGSCGSCLHGRFHLPCAEKCGRTLVCGHVCKSPCSAACPPCQEKCRWKCSHSRCNKICGAPCTPCQEPCSSECEHQAVRCSKKCGEACDQEPCEEPCPKTLACGHPCVGLCGDPCPPLCRECNFDKLTEFELICNEKDPDARFVLLQDCGHTIEHDGLSGWLHQTADNSVQMKQCPRCKTPIYNNRRFNALILETYKDVQTVLFKHSGQQVPTLKQIVEKFPTENMVNDAGQPGLELDNSLFFLDCISKSQMRKTVSNYMNALQSSKLKGPKARSKEFKLDAAQLHLLNFQADVVIMAKKIHDELDRSLKKDLERVMERVMSQNVSVVSQFMEEVHCELQRIRYVSIMKSVRTRGHNDRFLETVREIDALMDPTRVFTAQVERDVKALLKICETFIGSLGISNEERLLVLKAMHDVKKGAWYKCPNGHIYCITECGGAMQTAVCPDCGAGIGGGSHRLRSDNRVASEMDGATAHAWPQ</sequence>